<comment type="similarity">
    <text evidence="1">Belongs to the C/M/P thioester hydrolase family.</text>
</comment>
<dbReference type="InterPro" id="IPR003703">
    <property type="entry name" value="Acyl_CoA_thio"/>
</dbReference>
<gene>
    <name evidence="2" type="ORF">OESDEN_07814</name>
</gene>
<dbReference type="GO" id="GO:0009062">
    <property type="term" value="P:fatty acid catabolic process"/>
    <property type="evidence" value="ECO:0007669"/>
    <property type="project" value="TreeGrafter"/>
</dbReference>
<dbReference type="PANTHER" id="PTHR11066:SF34">
    <property type="entry name" value="ACYL-COENZYME A THIOESTERASE 8"/>
    <property type="match status" value="1"/>
</dbReference>
<name>A0A0B1T918_OESDE</name>
<dbReference type="GO" id="GO:0005782">
    <property type="term" value="C:peroxisomal matrix"/>
    <property type="evidence" value="ECO:0007669"/>
    <property type="project" value="TreeGrafter"/>
</dbReference>
<dbReference type="PANTHER" id="PTHR11066">
    <property type="entry name" value="ACYL-COA THIOESTERASE"/>
    <property type="match status" value="1"/>
</dbReference>
<protein>
    <submittedName>
        <fullName evidence="2">Uncharacterized protein</fullName>
    </submittedName>
</protein>
<dbReference type="Proteomes" id="UP000053660">
    <property type="component" value="Unassembled WGS sequence"/>
</dbReference>
<keyword evidence="3" id="KW-1185">Reference proteome</keyword>
<dbReference type="AlphaFoldDB" id="A0A0B1T918"/>
<dbReference type="Gene3D" id="2.40.160.210">
    <property type="entry name" value="Acyl-CoA thioesterase, double hotdog domain"/>
    <property type="match status" value="1"/>
</dbReference>
<evidence type="ECO:0000256" key="1">
    <source>
        <dbReference type="ARBA" id="ARBA00006538"/>
    </source>
</evidence>
<organism evidence="2 3">
    <name type="scientific">Oesophagostomum dentatum</name>
    <name type="common">Nodular worm</name>
    <dbReference type="NCBI Taxonomy" id="61180"/>
    <lineage>
        <taxon>Eukaryota</taxon>
        <taxon>Metazoa</taxon>
        <taxon>Ecdysozoa</taxon>
        <taxon>Nematoda</taxon>
        <taxon>Chromadorea</taxon>
        <taxon>Rhabditida</taxon>
        <taxon>Rhabditina</taxon>
        <taxon>Rhabditomorpha</taxon>
        <taxon>Strongyloidea</taxon>
        <taxon>Strongylidae</taxon>
        <taxon>Oesophagostomum</taxon>
    </lineage>
</organism>
<accession>A0A0B1T918</accession>
<dbReference type="GO" id="GO:0047617">
    <property type="term" value="F:fatty acyl-CoA hydrolase activity"/>
    <property type="evidence" value="ECO:0007669"/>
    <property type="project" value="InterPro"/>
</dbReference>
<dbReference type="InterPro" id="IPR042171">
    <property type="entry name" value="Acyl-CoA_hotdog"/>
</dbReference>
<reference evidence="2 3" key="1">
    <citation type="submission" date="2014-03" db="EMBL/GenBank/DDBJ databases">
        <title>Draft genome of the hookworm Oesophagostomum dentatum.</title>
        <authorList>
            <person name="Mitreva M."/>
        </authorList>
    </citation>
    <scope>NUCLEOTIDE SEQUENCE [LARGE SCALE GENOMIC DNA]</scope>
    <source>
        <strain evidence="2 3">OD-Hann</strain>
    </source>
</reference>
<evidence type="ECO:0000313" key="3">
    <source>
        <dbReference type="Proteomes" id="UP000053660"/>
    </source>
</evidence>
<dbReference type="SUPFAM" id="SSF54637">
    <property type="entry name" value="Thioesterase/thiol ester dehydrase-isomerase"/>
    <property type="match status" value="1"/>
</dbReference>
<evidence type="ECO:0000313" key="2">
    <source>
        <dbReference type="EMBL" id="KHJ92302.1"/>
    </source>
</evidence>
<dbReference type="OrthoDB" id="68328at2759"/>
<dbReference type="GO" id="GO:0006637">
    <property type="term" value="P:acyl-CoA metabolic process"/>
    <property type="evidence" value="ECO:0007669"/>
    <property type="project" value="InterPro"/>
</dbReference>
<proteinExistence type="inferred from homology"/>
<dbReference type="EMBL" id="KN551440">
    <property type="protein sequence ID" value="KHJ92302.1"/>
    <property type="molecule type" value="Genomic_DNA"/>
</dbReference>
<dbReference type="InterPro" id="IPR029069">
    <property type="entry name" value="HotDog_dom_sf"/>
</dbReference>
<sequence length="119" mass="13374">MPPSLFRNVIRLFSTDYGVSLRRCSSYKAAAAIQEASTSMENFEERAKKFFVFEQVEPDVFRTSHLTTLRQGSAKAAYGGLIFAQALAAAESTVDEKFKPHAMHSFFILNDLAHFLSLF</sequence>